<feature type="transmembrane region" description="Helical" evidence="5">
    <location>
        <begin position="86"/>
        <end position="109"/>
    </location>
</feature>
<sequence length="358" mass="41343">MEITVKVILGFCYGILSATSLLLNIIALFTVFRLAFVLRKNHVYIIAFFNILSDVLQMTMSTFYLAPSIVASSFLISTVKKSTWTMVFGSSFMFLWYFETITQVIMALNRYVIICQQKHKIFTFTTTILLFTFLIPFCFMLMYNSQYLNPCCAFVFDQEYLSYSYYSLEGIPNYSDKFDLPLNASSSIISAICYIMIFWTVHNSTPTFSSVAGEHQKAKRNRDIRYAIQFSLLLVFYVFVWVLFRVLPILLANRHVEWFILVPTFYTINCTSNAIIYLGFNSEVQNNIFPQKLLSVLQFIGLAKQESPKFNMSMMSVTNQSRASVGPVAHVAIRFIPERKHQPFRSIGMVHENQQNVA</sequence>
<dbReference type="InterPro" id="IPR017452">
    <property type="entry name" value="GPCR_Rhodpsn_7TM"/>
</dbReference>
<comment type="subcellular location">
    <subcellularLocation>
        <location evidence="1">Membrane</location>
    </subcellularLocation>
</comment>
<dbReference type="GO" id="GO:0004930">
    <property type="term" value="F:G protein-coupled receptor activity"/>
    <property type="evidence" value="ECO:0007669"/>
    <property type="project" value="InterPro"/>
</dbReference>
<dbReference type="Proteomes" id="UP000483820">
    <property type="component" value="Chromosome V"/>
</dbReference>
<dbReference type="KEGG" id="crq:GCK72_017256"/>
<name>A0A6A5G7P8_CAERE</name>
<feature type="domain" description="G-protein coupled receptors family 1 profile" evidence="6">
    <location>
        <begin position="23"/>
        <end position="277"/>
    </location>
</feature>
<dbReference type="GO" id="GO:0016020">
    <property type="term" value="C:membrane"/>
    <property type="evidence" value="ECO:0007669"/>
    <property type="project" value="UniProtKB-SubCell"/>
</dbReference>
<dbReference type="PROSITE" id="PS00237">
    <property type="entry name" value="G_PROTEIN_RECEP_F1_1"/>
    <property type="match status" value="1"/>
</dbReference>
<evidence type="ECO:0000259" key="6">
    <source>
        <dbReference type="PROSITE" id="PS50262"/>
    </source>
</evidence>
<feature type="transmembrane region" description="Helical" evidence="5">
    <location>
        <begin position="258"/>
        <end position="280"/>
    </location>
</feature>
<dbReference type="PROSITE" id="PS50262">
    <property type="entry name" value="G_PROTEIN_RECEP_F1_2"/>
    <property type="match status" value="1"/>
</dbReference>
<evidence type="ECO:0000313" key="8">
    <source>
        <dbReference type="Proteomes" id="UP000483820"/>
    </source>
</evidence>
<gene>
    <name evidence="7" type="ORF">GCK72_017256</name>
</gene>
<feature type="transmembrane region" description="Helical" evidence="5">
    <location>
        <begin position="182"/>
        <end position="201"/>
    </location>
</feature>
<dbReference type="RefSeq" id="XP_003097663.2">
    <property type="nucleotide sequence ID" value="XM_003097615.2"/>
</dbReference>
<evidence type="ECO:0000256" key="5">
    <source>
        <dbReference type="SAM" id="Phobius"/>
    </source>
</evidence>
<proteinExistence type="predicted"/>
<dbReference type="SUPFAM" id="SSF81321">
    <property type="entry name" value="Family A G protein-coupled receptor-like"/>
    <property type="match status" value="1"/>
</dbReference>
<evidence type="ECO:0000313" key="7">
    <source>
        <dbReference type="EMBL" id="KAF1750705.1"/>
    </source>
</evidence>
<protein>
    <recommendedName>
        <fullName evidence="6">G-protein coupled receptors family 1 profile domain-containing protein</fullName>
    </recommendedName>
</protein>
<accession>A0A6A5G7P8</accession>
<keyword evidence="4 5" id="KW-0472">Membrane</keyword>
<comment type="caution">
    <text evidence="7">The sequence shown here is derived from an EMBL/GenBank/DDBJ whole genome shotgun (WGS) entry which is preliminary data.</text>
</comment>
<reference evidence="7 8" key="1">
    <citation type="submission" date="2019-12" db="EMBL/GenBank/DDBJ databases">
        <title>Chromosome-level assembly of the Caenorhabditis remanei genome.</title>
        <authorList>
            <person name="Teterina A.A."/>
            <person name="Willis J.H."/>
            <person name="Phillips P.C."/>
        </authorList>
    </citation>
    <scope>NUCLEOTIDE SEQUENCE [LARGE SCALE GENOMIC DNA]</scope>
    <source>
        <strain evidence="7 8">PX506</strain>
        <tissue evidence="7">Whole organism</tissue>
    </source>
</reference>
<dbReference type="GeneID" id="9826746"/>
<feature type="transmembrane region" description="Helical" evidence="5">
    <location>
        <begin position="6"/>
        <end position="31"/>
    </location>
</feature>
<feature type="transmembrane region" description="Helical" evidence="5">
    <location>
        <begin position="43"/>
        <end position="66"/>
    </location>
</feature>
<feature type="transmembrane region" description="Helical" evidence="5">
    <location>
        <begin position="226"/>
        <end position="252"/>
    </location>
</feature>
<feature type="transmembrane region" description="Helical" evidence="5">
    <location>
        <begin position="121"/>
        <end position="143"/>
    </location>
</feature>
<dbReference type="EMBL" id="WUAV01000005">
    <property type="protein sequence ID" value="KAF1750705.1"/>
    <property type="molecule type" value="Genomic_DNA"/>
</dbReference>
<organism evidence="7 8">
    <name type="scientific">Caenorhabditis remanei</name>
    <name type="common">Caenorhabditis vulgaris</name>
    <dbReference type="NCBI Taxonomy" id="31234"/>
    <lineage>
        <taxon>Eukaryota</taxon>
        <taxon>Metazoa</taxon>
        <taxon>Ecdysozoa</taxon>
        <taxon>Nematoda</taxon>
        <taxon>Chromadorea</taxon>
        <taxon>Rhabditida</taxon>
        <taxon>Rhabditina</taxon>
        <taxon>Rhabditomorpha</taxon>
        <taxon>Rhabditoidea</taxon>
        <taxon>Rhabditidae</taxon>
        <taxon>Peloderinae</taxon>
        <taxon>Caenorhabditis</taxon>
    </lineage>
</organism>
<evidence type="ECO:0000256" key="2">
    <source>
        <dbReference type="ARBA" id="ARBA00022692"/>
    </source>
</evidence>
<dbReference type="InterPro" id="IPR000276">
    <property type="entry name" value="GPCR_Rhodpsn"/>
</dbReference>
<dbReference type="PANTHER" id="PTHR22718">
    <property type="entry name" value="SERPENTINE RECEPTOR, CLASS X"/>
    <property type="match status" value="1"/>
</dbReference>
<dbReference type="InterPro" id="IPR019430">
    <property type="entry name" value="7TM_GPCR_serpentine_rcpt_Srx"/>
</dbReference>
<keyword evidence="3 5" id="KW-1133">Transmembrane helix</keyword>
<evidence type="ECO:0000256" key="1">
    <source>
        <dbReference type="ARBA" id="ARBA00004370"/>
    </source>
</evidence>
<dbReference type="PANTHER" id="PTHR22718:SF22">
    <property type="entry name" value="7TM GPCR SERPENTINE RECEPTOR CLASS X (SRX) DOMAIN-CONTAINING PROTEIN-RELATED"/>
    <property type="match status" value="1"/>
</dbReference>
<dbReference type="AlphaFoldDB" id="A0A6A5G7P8"/>
<keyword evidence="2 5" id="KW-0812">Transmembrane</keyword>
<evidence type="ECO:0000256" key="4">
    <source>
        <dbReference type="ARBA" id="ARBA00023136"/>
    </source>
</evidence>
<dbReference type="CTD" id="9826746"/>
<dbReference type="Pfam" id="PF10328">
    <property type="entry name" value="7TM_GPCR_Srx"/>
    <property type="match status" value="1"/>
</dbReference>
<evidence type="ECO:0000256" key="3">
    <source>
        <dbReference type="ARBA" id="ARBA00022989"/>
    </source>
</evidence>
<dbReference type="Gene3D" id="1.20.1070.10">
    <property type="entry name" value="Rhodopsin 7-helix transmembrane proteins"/>
    <property type="match status" value="1"/>
</dbReference>